<name>A0A017TGL3_9BACT</name>
<dbReference type="Proteomes" id="UP000019678">
    <property type="component" value="Unassembled WGS sequence"/>
</dbReference>
<proteinExistence type="predicted"/>
<dbReference type="InterPro" id="IPR001509">
    <property type="entry name" value="Epimerase_deHydtase"/>
</dbReference>
<gene>
    <name evidence="3" type="ORF">CAP_3962</name>
</gene>
<dbReference type="PANTHER" id="PTHR43245">
    <property type="entry name" value="BIFUNCTIONAL POLYMYXIN RESISTANCE PROTEIN ARNA"/>
    <property type="match status" value="1"/>
</dbReference>
<organism evidence="3 4">
    <name type="scientific">Chondromyces apiculatus DSM 436</name>
    <dbReference type="NCBI Taxonomy" id="1192034"/>
    <lineage>
        <taxon>Bacteria</taxon>
        <taxon>Pseudomonadati</taxon>
        <taxon>Myxococcota</taxon>
        <taxon>Polyangia</taxon>
        <taxon>Polyangiales</taxon>
        <taxon>Polyangiaceae</taxon>
        <taxon>Chondromyces</taxon>
    </lineage>
</organism>
<dbReference type="OrthoDB" id="9801773at2"/>
<comment type="caution">
    <text evidence="3">The sequence shown here is derived from an EMBL/GenBank/DDBJ whole genome shotgun (WGS) entry which is preliminary data.</text>
</comment>
<keyword evidence="3" id="KW-0378">Hydrolase</keyword>
<protein>
    <submittedName>
        <fullName evidence="3">Ribosome-associated endonuclease</fullName>
    </submittedName>
</protein>
<feature type="region of interest" description="Disordered" evidence="1">
    <location>
        <begin position="135"/>
        <end position="155"/>
    </location>
</feature>
<dbReference type="GO" id="GO:0004519">
    <property type="term" value="F:endonuclease activity"/>
    <property type="evidence" value="ECO:0007669"/>
    <property type="project" value="UniProtKB-KW"/>
</dbReference>
<dbReference type="AlphaFoldDB" id="A0A017TGL3"/>
<dbReference type="InterPro" id="IPR050177">
    <property type="entry name" value="Lipid_A_modif_metabolic_enz"/>
</dbReference>
<evidence type="ECO:0000256" key="1">
    <source>
        <dbReference type="SAM" id="MobiDB-lite"/>
    </source>
</evidence>
<sequence>MRVLVLGGTHFIGFFIVQRLLAAGHDVTLFNRGISPDPFGPRVHRLHGDRHGDGLAHRLGGREFDAAVDLLAYTESDARGAIQALRNRVGHYVMISTGQVYLVRQDCPVPATEADYDGPLLPDPAEHTTAPAAADALPAPSAGPASSASSGAPSGASAEALVHKASYDYGVHKRACEDTLAAAWEAERFPVTRLRIPMVEGPRDPQRRVEAYLARILDGGPLLLPTFEGASPHVRHVYVVDIADTVLTVLRSPGITTGQVYNLCQQEMPTLPEYLTLLAASIGAPPPPLVPVPASALTAAGLDPRLVSPFSSRWMSCIDPDRAVSALGFKHRPLAHTLDILTTNLLAHPPSDPVPGRERRADEIALATRHAGATS</sequence>
<dbReference type="eggNOG" id="COG0451">
    <property type="taxonomic scope" value="Bacteria"/>
</dbReference>
<dbReference type="EMBL" id="ASRX01000003">
    <property type="protein sequence ID" value="EYF08433.1"/>
    <property type="molecule type" value="Genomic_DNA"/>
</dbReference>
<dbReference type="Pfam" id="PF01370">
    <property type="entry name" value="Epimerase"/>
    <property type="match status" value="1"/>
</dbReference>
<dbReference type="SUPFAM" id="SSF51735">
    <property type="entry name" value="NAD(P)-binding Rossmann-fold domains"/>
    <property type="match status" value="1"/>
</dbReference>
<reference evidence="3 4" key="1">
    <citation type="submission" date="2013-05" db="EMBL/GenBank/DDBJ databases">
        <title>Genome assembly of Chondromyces apiculatus DSM 436.</title>
        <authorList>
            <person name="Sharma G."/>
            <person name="Khatri I."/>
            <person name="Kaur C."/>
            <person name="Mayilraj S."/>
            <person name="Subramanian S."/>
        </authorList>
    </citation>
    <scope>NUCLEOTIDE SEQUENCE [LARGE SCALE GENOMIC DNA]</scope>
    <source>
        <strain evidence="3 4">DSM 436</strain>
    </source>
</reference>
<keyword evidence="4" id="KW-1185">Reference proteome</keyword>
<keyword evidence="3" id="KW-0540">Nuclease</keyword>
<dbReference type="Gene3D" id="3.40.50.720">
    <property type="entry name" value="NAD(P)-binding Rossmann-like Domain"/>
    <property type="match status" value="1"/>
</dbReference>
<evidence type="ECO:0000313" key="4">
    <source>
        <dbReference type="Proteomes" id="UP000019678"/>
    </source>
</evidence>
<evidence type="ECO:0000259" key="2">
    <source>
        <dbReference type="Pfam" id="PF01370"/>
    </source>
</evidence>
<feature type="domain" description="NAD-dependent epimerase/dehydratase" evidence="2">
    <location>
        <begin position="162"/>
        <end position="264"/>
    </location>
</feature>
<dbReference type="InterPro" id="IPR036291">
    <property type="entry name" value="NAD(P)-bd_dom_sf"/>
</dbReference>
<dbReference type="STRING" id="1192034.CAP_3962"/>
<evidence type="ECO:0000313" key="3">
    <source>
        <dbReference type="EMBL" id="EYF08433.1"/>
    </source>
</evidence>
<keyword evidence="3" id="KW-0255">Endonuclease</keyword>
<accession>A0A017TGL3</accession>
<dbReference type="RefSeq" id="WP_044235438.1">
    <property type="nucleotide sequence ID" value="NZ_ASRX01000003.1"/>
</dbReference>